<dbReference type="Pfam" id="PF12796">
    <property type="entry name" value="Ank_2"/>
    <property type="match status" value="1"/>
</dbReference>
<evidence type="ECO:0000256" key="2">
    <source>
        <dbReference type="ARBA" id="ARBA00023043"/>
    </source>
</evidence>
<keyword evidence="2 3" id="KW-0040">ANK repeat</keyword>
<dbReference type="Gene3D" id="1.25.40.20">
    <property type="entry name" value="Ankyrin repeat-containing domain"/>
    <property type="match status" value="1"/>
</dbReference>
<dbReference type="PROSITE" id="PS50297">
    <property type="entry name" value="ANK_REP_REGION"/>
    <property type="match status" value="1"/>
</dbReference>
<proteinExistence type="predicted"/>
<accession>A0ABR4AR53</accession>
<gene>
    <name evidence="6" type="ORF">N7G274_001301</name>
</gene>
<dbReference type="Proteomes" id="UP001590950">
    <property type="component" value="Unassembled WGS sequence"/>
</dbReference>
<dbReference type="PRINTS" id="PR01415">
    <property type="entry name" value="ANKYRIN"/>
</dbReference>
<feature type="repeat" description="ANK" evidence="3">
    <location>
        <begin position="328"/>
        <end position="362"/>
    </location>
</feature>
<dbReference type="SMART" id="SM00248">
    <property type="entry name" value="ANK"/>
    <property type="match status" value="4"/>
</dbReference>
<keyword evidence="1" id="KW-0677">Repeat</keyword>
<name>A0ABR4AR53_9LECA</name>
<dbReference type="PROSITE" id="PS50088">
    <property type="entry name" value="ANK_REPEAT"/>
    <property type="match status" value="3"/>
</dbReference>
<dbReference type="EMBL" id="JBEFKJ010000003">
    <property type="protein sequence ID" value="KAL2047282.1"/>
    <property type="molecule type" value="Genomic_DNA"/>
</dbReference>
<keyword evidence="7" id="KW-1185">Reference proteome</keyword>
<dbReference type="InterPro" id="IPR001995">
    <property type="entry name" value="Peptidase_A2_cat"/>
</dbReference>
<evidence type="ECO:0000313" key="6">
    <source>
        <dbReference type="EMBL" id="KAL2047282.1"/>
    </source>
</evidence>
<evidence type="ECO:0000256" key="3">
    <source>
        <dbReference type="PROSITE-ProRule" id="PRU00023"/>
    </source>
</evidence>
<feature type="region of interest" description="Disordered" evidence="4">
    <location>
        <begin position="1"/>
        <end position="23"/>
    </location>
</feature>
<evidence type="ECO:0000313" key="7">
    <source>
        <dbReference type="Proteomes" id="UP001590950"/>
    </source>
</evidence>
<feature type="repeat" description="ANK" evidence="3">
    <location>
        <begin position="261"/>
        <end position="293"/>
    </location>
</feature>
<reference evidence="6 7" key="1">
    <citation type="submission" date="2024-09" db="EMBL/GenBank/DDBJ databases">
        <title>Rethinking Asexuality: The Enigmatic Case of Functional Sexual Genes in Lepraria (Stereocaulaceae).</title>
        <authorList>
            <person name="Doellman M."/>
            <person name="Sun Y."/>
            <person name="Barcenas-Pena A."/>
            <person name="Lumbsch H.T."/>
            <person name="Grewe F."/>
        </authorList>
    </citation>
    <scope>NUCLEOTIDE SEQUENCE [LARGE SCALE GENOMIC DNA]</scope>
    <source>
        <strain evidence="6 7">Mercado 3170</strain>
    </source>
</reference>
<dbReference type="PANTHER" id="PTHR24171">
    <property type="entry name" value="ANKYRIN REPEAT DOMAIN-CONTAINING PROTEIN 39-RELATED"/>
    <property type="match status" value="1"/>
</dbReference>
<dbReference type="InterPro" id="IPR036770">
    <property type="entry name" value="Ankyrin_rpt-contain_sf"/>
</dbReference>
<sequence length="423" mass="46824">MSNEHKRPYGRSSNASQDKLPASSVDELKTKALYDLDGLNALSITLKSIRSWTTPTHHKCRSDAGPLDVMFIKEKLHRSFISTYMLGVQAHEQHLCDQTRWIFLALFSALVRYQTLFDSQKRAPLLKIANIFQDLGHPWECEYILERMTRSDSPSTPAFSEDPCLRLAESLSKTSATIGSVLTTLWKDTVGDDDPPRHLVVPPLQRAAAISNAGVASALLAHRNGVDPRAEIYDEHYYRVVDFLGTPQIRPRLGIDDRDLHGRTALFVAASHGSDQCCLTLLSGLADPNSRDHRGHTVLEAAASGGHLEVMKILIGVGANVNPQLLCCSSSPLQAALERDNPNKELVDHLLDQGADISVLRPSDNRTALEIANWKGHTELANAIRRCTPVQSQYRFSLGIQDSAGQNLGVQHVSSQEFRCDWP</sequence>
<feature type="repeat" description="ANK" evidence="3">
    <location>
        <begin position="294"/>
        <end position="322"/>
    </location>
</feature>
<protein>
    <recommendedName>
        <fullName evidence="5">Peptidase A2 domain-containing protein</fullName>
    </recommendedName>
</protein>
<organism evidence="6 7">
    <name type="scientific">Stereocaulon virgatum</name>
    <dbReference type="NCBI Taxonomy" id="373712"/>
    <lineage>
        <taxon>Eukaryota</taxon>
        <taxon>Fungi</taxon>
        <taxon>Dikarya</taxon>
        <taxon>Ascomycota</taxon>
        <taxon>Pezizomycotina</taxon>
        <taxon>Lecanoromycetes</taxon>
        <taxon>OSLEUM clade</taxon>
        <taxon>Lecanoromycetidae</taxon>
        <taxon>Lecanorales</taxon>
        <taxon>Lecanorineae</taxon>
        <taxon>Stereocaulaceae</taxon>
        <taxon>Stereocaulon</taxon>
    </lineage>
</organism>
<evidence type="ECO:0000256" key="1">
    <source>
        <dbReference type="ARBA" id="ARBA00022737"/>
    </source>
</evidence>
<dbReference type="SUPFAM" id="SSF48403">
    <property type="entry name" value="Ankyrin repeat"/>
    <property type="match status" value="1"/>
</dbReference>
<dbReference type="InterPro" id="IPR002110">
    <property type="entry name" value="Ankyrin_rpt"/>
</dbReference>
<feature type="domain" description="Peptidase A2" evidence="5">
    <location>
        <begin position="347"/>
        <end position="375"/>
    </location>
</feature>
<dbReference type="PROSITE" id="PS50175">
    <property type="entry name" value="ASP_PROT_RETROV"/>
    <property type="match status" value="1"/>
</dbReference>
<evidence type="ECO:0000259" key="5">
    <source>
        <dbReference type="PROSITE" id="PS50175"/>
    </source>
</evidence>
<dbReference type="PANTHER" id="PTHR24171:SF9">
    <property type="entry name" value="ANKYRIN REPEAT DOMAIN-CONTAINING PROTEIN 39"/>
    <property type="match status" value="1"/>
</dbReference>
<comment type="caution">
    <text evidence="6">The sequence shown here is derived from an EMBL/GenBank/DDBJ whole genome shotgun (WGS) entry which is preliminary data.</text>
</comment>
<evidence type="ECO:0000256" key="4">
    <source>
        <dbReference type="SAM" id="MobiDB-lite"/>
    </source>
</evidence>